<dbReference type="CDD" id="cd09111">
    <property type="entry name" value="PLDc_ymdC_like_1"/>
    <property type="match status" value="1"/>
</dbReference>
<dbReference type="Pfam" id="PF13091">
    <property type="entry name" value="PLDc_2"/>
    <property type="match status" value="2"/>
</dbReference>
<evidence type="ECO:0000256" key="2">
    <source>
        <dbReference type="ARBA" id="ARBA00004613"/>
    </source>
</evidence>
<keyword evidence="9" id="KW-1185">Reference proteome</keyword>
<feature type="domain" description="PLD phosphodiesterase" evidence="7">
    <location>
        <begin position="168"/>
        <end position="195"/>
    </location>
</feature>
<keyword evidence="4" id="KW-0964">Secreted</keyword>
<dbReference type="SUPFAM" id="SSF56024">
    <property type="entry name" value="Phospholipase D/nuclease"/>
    <property type="match status" value="2"/>
</dbReference>
<gene>
    <name evidence="8" type="ORF">GCM10011534_42080</name>
</gene>
<sequence length="513" mass="56622">MRVIRFLFVIVVLLVVFVIGMGYLFPLPDKSGVETSEGVPASENTTLGALSLSESEKNPGLSGVYPLADGPEALAARVLLARNAEETIDAQYYIWQMDTTSFLLLDELRQAAERGVRVRLLLDDNGIPGLDDMLSGLNAMENFEVRLYNPFTLRSPKLLSYTFNFSRLNHRMHNKSMTADGAVSVIGGRNIGDIYFEFGEGAHYFDFDVIAMGPVAQATQETFDAYWSSAAAYPAELLLEDAPDGAQQVADAGAAARESVDGSAYVEKIRTSNLMADLTSEEGFFDWTEVQLLTDDPAKTQKEVAREDLLVRKLGQILATAEEKVDLISAYFIPADEGTALLTSLAEKGVDTRVMTNSLESNDVAPVHSAYMKYRPQLLEDGVKMLELRSDSPNENTALVPDPLGVSSSLHAKSFAIDGRRVFIGSFNFDPRSASLNTEMGYLIDSPEIAANMAAALDDVEDYYRVTFDDDGRIVWFLTRDATDEQFEVEPNTSAFQRAVVTFMSWLPVEWML</sequence>
<proteinExistence type="predicted"/>
<evidence type="ECO:0000313" key="8">
    <source>
        <dbReference type="EMBL" id="GGM15679.1"/>
    </source>
</evidence>
<accession>A0A917TB10</accession>
<evidence type="ECO:0000256" key="6">
    <source>
        <dbReference type="SAM" id="Phobius"/>
    </source>
</evidence>
<keyword evidence="6" id="KW-1133">Transmembrane helix</keyword>
<evidence type="ECO:0000256" key="1">
    <source>
        <dbReference type="ARBA" id="ARBA00003145"/>
    </source>
</evidence>
<name>A0A917TB10_9RHOB</name>
<reference evidence="8" key="1">
    <citation type="journal article" date="2014" name="Int. J. Syst. Evol. Microbiol.">
        <title>Complete genome sequence of Corynebacterium casei LMG S-19264T (=DSM 44701T), isolated from a smear-ripened cheese.</title>
        <authorList>
            <consortium name="US DOE Joint Genome Institute (JGI-PGF)"/>
            <person name="Walter F."/>
            <person name="Albersmeier A."/>
            <person name="Kalinowski J."/>
            <person name="Ruckert C."/>
        </authorList>
    </citation>
    <scope>NUCLEOTIDE SEQUENCE</scope>
    <source>
        <strain evidence="8">CGMCC 1.6293</strain>
    </source>
</reference>
<evidence type="ECO:0000256" key="3">
    <source>
        <dbReference type="ARBA" id="ARBA00018392"/>
    </source>
</evidence>
<dbReference type="GO" id="GO:0030572">
    <property type="term" value="F:phosphatidyltransferase activity"/>
    <property type="evidence" value="ECO:0007669"/>
    <property type="project" value="UniProtKB-ARBA"/>
</dbReference>
<dbReference type="EMBL" id="BMLF01000007">
    <property type="protein sequence ID" value="GGM15679.1"/>
    <property type="molecule type" value="Genomic_DNA"/>
</dbReference>
<comment type="function">
    <text evidence="1">Could be a virulence factor.</text>
</comment>
<dbReference type="PROSITE" id="PS50035">
    <property type="entry name" value="PLD"/>
    <property type="match status" value="2"/>
</dbReference>
<dbReference type="PANTHER" id="PTHR21248">
    <property type="entry name" value="CARDIOLIPIN SYNTHASE"/>
    <property type="match status" value="1"/>
</dbReference>
<feature type="transmembrane region" description="Helical" evidence="6">
    <location>
        <begin position="7"/>
        <end position="25"/>
    </location>
</feature>
<dbReference type="SMART" id="SM00155">
    <property type="entry name" value="PLDc"/>
    <property type="match status" value="2"/>
</dbReference>
<comment type="subcellular location">
    <subcellularLocation>
        <location evidence="2">Secreted</location>
    </subcellularLocation>
</comment>
<keyword evidence="6" id="KW-0812">Transmembrane</keyword>
<evidence type="ECO:0000256" key="5">
    <source>
        <dbReference type="ARBA" id="ARBA00029594"/>
    </source>
</evidence>
<reference evidence="8" key="2">
    <citation type="submission" date="2020-09" db="EMBL/GenBank/DDBJ databases">
        <authorList>
            <person name="Sun Q."/>
            <person name="Zhou Y."/>
        </authorList>
    </citation>
    <scope>NUCLEOTIDE SEQUENCE</scope>
    <source>
        <strain evidence="8">CGMCC 1.6293</strain>
    </source>
</reference>
<dbReference type="InterPro" id="IPR025202">
    <property type="entry name" value="PLD-like_dom"/>
</dbReference>
<keyword evidence="6" id="KW-0472">Membrane</keyword>
<dbReference type="Gene3D" id="3.30.870.10">
    <property type="entry name" value="Endonuclease Chain A"/>
    <property type="match status" value="2"/>
</dbReference>
<dbReference type="CDD" id="cd09113">
    <property type="entry name" value="PLDc_ymdC_like_2"/>
    <property type="match status" value="1"/>
</dbReference>
<dbReference type="GO" id="GO:0032049">
    <property type="term" value="P:cardiolipin biosynthetic process"/>
    <property type="evidence" value="ECO:0007669"/>
    <property type="project" value="UniProtKB-ARBA"/>
</dbReference>
<dbReference type="Proteomes" id="UP000649829">
    <property type="component" value="Unassembled WGS sequence"/>
</dbReference>
<evidence type="ECO:0000259" key="7">
    <source>
        <dbReference type="PROSITE" id="PS50035"/>
    </source>
</evidence>
<dbReference type="RefSeq" id="WP_028286658.1">
    <property type="nucleotide sequence ID" value="NZ_BMLF01000007.1"/>
</dbReference>
<dbReference type="InterPro" id="IPR001736">
    <property type="entry name" value="PLipase_D/transphosphatidylase"/>
</dbReference>
<organism evidence="8 9">
    <name type="scientific">Pseudooceanicola nanhaiensis</name>
    <dbReference type="NCBI Taxonomy" id="375761"/>
    <lineage>
        <taxon>Bacteria</taxon>
        <taxon>Pseudomonadati</taxon>
        <taxon>Pseudomonadota</taxon>
        <taxon>Alphaproteobacteria</taxon>
        <taxon>Rhodobacterales</taxon>
        <taxon>Paracoccaceae</taxon>
        <taxon>Pseudooceanicola</taxon>
    </lineage>
</organism>
<evidence type="ECO:0000313" key="9">
    <source>
        <dbReference type="Proteomes" id="UP000649829"/>
    </source>
</evidence>
<feature type="domain" description="PLD phosphodiesterase" evidence="7">
    <location>
        <begin position="406"/>
        <end position="433"/>
    </location>
</feature>
<comment type="caution">
    <text evidence="8">The sequence shown here is derived from an EMBL/GenBank/DDBJ whole genome shotgun (WGS) entry which is preliminary data.</text>
</comment>
<protein>
    <recommendedName>
        <fullName evidence="3">Phospholipase D</fullName>
    </recommendedName>
    <alternativeName>
        <fullName evidence="5">Choline phosphatase</fullName>
    </alternativeName>
</protein>
<dbReference type="AlphaFoldDB" id="A0A917TB10"/>
<dbReference type="PANTHER" id="PTHR21248:SF12">
    <property type="entry name" value="CARDIOLIPIN SYNTHASE C"/>
    <property type="match status" value="1"/>
</dbReference>
<evidence type="ECO:0000256" key="4">
    <source>
        <dbReference type="ARBA" id="ARBA00022525"/>
    </source>
</evidence>
<dbReference type="GO" id="GO:0005576">
    <property type="term" value="C:extracellular region"/>
    <property type="evidence" value="ECO:0007669"/>
    <property type="project" value="UniProtKB-SubCell"/>
</dbReference>